<dbReference type="InterPro" id="IPR006199">
    <property type="entry name" value="LexA_DNA-bd_dom"/>
</dbReference>
<dbReference type="CDD" id="cd00090">
    <property type="entry name" value="HTH_ARSR"/>
    <property type="match status" value="1"/>
</dbReference>
<protein>
    <submittedName>
        <fullName evidence="3">Winged helix DNA-binding protein</fullName>
    </submittedName>
</protein>
<dbReference type="InterPro" id="IPR011991">
    <property type="entry name" value="ArsR-like_HTH"/>
</dbReference>
<dbReference type="RefSeq" id="WP_147769462.1">
    <property type="nucleotide sequence ID" value="NZ_VRKQ01000018.1"/>
</dbReference>
<proteinExistence type="predicted"/>
<dbReference type="SUPFAM" id="SSF51306">
    <property type="entry name" value="LexA/Signal peptidase"/>
    <property type="match status" value="1"/>
</dbReference>
<keyword evidence="3" id="KW-0238">DNA-binding</keyword>
<dbReference type="InterPro" id="IPR039418">
    <property type="entry name" value="LexA-like"/>
</dbReference>
<dbReference type="PANTHER" id="PTHR33516:SF2">
    <property type="entry name" value="LEXA REPRESSOR-RELATED"/>
    <property type="match status" value="1"/>
</dbReference>
<feature type="domain" description="LexA repressor DNA-binding" evidence="2">
    <location>
        <begin position="1"/>
        <end position="61"/>
    </location>
</feature>
<comment type="caution">
    <text evidence="3">The sequence shown here is derived from an EMBL/GenBank/DDBJ whole genome shotgun (WGS) entry which is preliminary data.</text>
</comment>
<dbReference type="Pfam" id="PF01726">
    <property type="entry name" value="LexA_DNA_bind"/>
    <property type="match status" value="1"/>
</dbReference>
<keyword evidence="4" id="KW-1185">Reference proteome</keyword>
<dbReference type="GO" id="GO:0004252">
    <property type="term" value="F:serine-type endopeptidase activity"/>
    <property type="evidence" value="ECO:0007669"/>
    <property type="project" value="InterPro"/>
</dbReference>
<evidence type="ECO:0000259" key="2">
    <source>
        <dbReference type="Pfam" id="PF01726"/>
    </source>
</evidence>
<dbReference type="Gene3D" id="1.10.10.10">
    <property type="entry name" value="Winged helix-like DNA-binding domain superfamily/Winged helix DNA-binding domain"/>
    <property type="match status" value="1"/>
</dbReference>
<reference evidence="3 4" key="1">
    <citation type="submission" date="2019-08" db="EMBL/GenBank/DDBJ databases">
        <title>Seonamhaeicola sediminis sp. nov., isolated from marine sediment.</title>
        <authorList>
            <person name="Cao W.R."/>
        </authorList>
    </citation>
    <scope>NUCLEOTIDE SEQUENCE [LARGE SCALE GENOMIC DNA]</scope>
    <source>
        <strain evidence="3 4">1505</strain>
    </source>
</reference>
<dbReference type="Proteomes" id="UP000321080">
    <property type="component" value="Unassembled WGS sequence"/>
</dbReference>
<evidence type="ECO:0000313" key="3">
    <source>
        <dbReference type="EMBL" id="TXG35119.1"/>
    </source>
</evidence>
<evidence type="ECO:0000259" key="1">
    <source>
        <dbReference type="Pfam" id="PF00717"/>
    </source>
</evidence>
<dbReference type="SUPFAM" id="SSF46785">
    <property type="entry name" value="Winged helix' DNA-binding domain"/>
    <property type="match status" value="1"/>
</dbReference>
<dbReference type="Pfam" id="PF00717">
    <property type="entry name" value="Peptidase_S24"/>
    <property type="match status" value="1"/>
</dbReference>
<dbReference type="InterPro" id="IPR015927">
    <property type="entry name" value="Peptidase_S24_S26A/B/C"/>
</dbReference>
<dbReference type="AlphaFoldDB" id="A0A5C7GDZ6"/>
<dbReference type="GO" id="GO:0003677">
    <property type="term" value="F:DNA binding"/>
    <property type="evidence" value="ECO:0007669"/>
    <property type="project" value="UniProtKB-KW"/>
</dbReference>
<dbReference type="GO" id="GO:0006508">
    <property type="term" value="P:proteolysis"/>
    <property type="evidence" value="ECO:0007669"/>
    <property type="project" value="InterPro"/>
</dbReference>
<gene>
    <name evidence="3" type="ORF">FUA22_15290</name>
</gene>
<dbReference type="InterPro" id="IPR036286">
    <property type="entry name" value="LexA/Signal_pep-like_sf"/>
</dbReference>
<organism evidence="3 4">
    <name type="scientific">Seonamhaeicola maritimus</name>
    <dbReference type="NCBI Taxonomy" id="2591822"/>
    <lineage>
        <taxon>Bacteria</taxon>
        <taxon>Pseudomonadati</taxon>
        <taxon>Bacteroidota</taxon>
        <taxon>Flavobacteriia</taxon>
        <taxon>Flavobacteriales</taxon>
        <taxon>Flavobacteriaceae</taxon>
    </lineage>
</organism>
<evidence type="ECO:0000313" key="4">
    <source>
        <dbReference type="Proteomes" id="UP000321080"/>
    </source>
</evidence>
<dbReference type="Gene3D" id="2.10.109.10">
    <property type="entry name" value="Umud Fragment, subunit A"/>
    <property type="match status" value="1"/>
</dbReference>
<feature type="domain" description="Peptidase S24/S26A/S26B/S26C" evidence="1">
    <location>
        <begin position="78"/>
        <end position="192"/>
    </location>
</feature>
<dbReference type="InterPro" id="IPR036390">
    <property type="entry name" value="WH_DNA-bd_sf"/>
</dbReference>
<dbReference type="PANTHER" id="PTHR33516">
    <property type="entry name" value="LEXA REPRESSOR"/>
    <property type="match status" value="1"/>
</dbReference>
<dbReference type="OrthoDB" id="796548at2"/>
<sequence length="199" mass="22598">MNDLHENQVALLKLLNEQVDNPLTIRQIQEALNFSSSSMVAHHIQKLEQKGYLKRNQHNPRDYQVFLNPERPIIYLNLYGNAQCGKNGTILDGNPIDKIPIASRLLKFPANDGFIVTAKGNSMEPFIREGDLVIAQKKNDAINGEKIVCVYGEKVLIKKFFKQNDTITLTSLNSEHHPPIIVNDYFKIEGVVKNVLKYS</sequence>
<accession>A0A5C7GDZ6</accession>
<dbReference type="EMBL" id="VRKQ01000018">
    <property type="protein sequence ID" value="TXG35119.1"/>
    <property type="molecule type" value="Genomic_DNA"/>
</dbReference>
<dbReference type="CDD" id="cd06529">
    <property type="entry name" value="S24_LexA-like"/>
    <property type="match status" value="1"/>
</dbReference>
<dbReference type="InterPro" id="IPR050077">
    <property type="entry name" value="LexA_repressor"/>
</dbReference>
<dbReference type="GO" id="GO:0006355">
    <property type="term" value="P:regulation of DNA-templated transcription"/>
    <property type="evidence" value="ECO:0007669"/>
    <property type="project" value="UniProtKB-ARBA"/>
</dbReference>
<dbReference type="InterPro" id="IPR036388">
    <property type="entry name" value="WH-like_DNA-bd_sf"/>
</dbReference>
<name>A0A5C7GDZ6_9FLAO</name>